<gene>
    <name evidence="2" type="ORF">HPB48_010753</name>
</gene>
<proteinExistence type="predicted"/>
<accession>A0A9J6GLC6</accession>
<feature type="domain" description="Transposable element P transposase-like RNase H" evidence="1">
    <location>
        <begin position="2"/>
        <end position="55"/>
    </location>
</feature>
<dbReference type="AlphaFoldDB" id="A0A9J6GLC6"/>
<keyword evidence="3" id="KW-1185">Reference proteome</keyword>
<evidence type="ECO:0000259" key="1">
    <source>
        <dbReference type="Pfam" id="PF21787"/>
    </source>
</evidence>
<reference evidence="2 3" key="1">
    <citation type="journal article" date="2020" name="Cell">
        <title>Large-Scale Comparative Analyses of Tick Genomes Elucidate Their Genetic Diversity and Vector Capacities.</title>
        <authorList>
            <consortium name="Tick Genome and Microbiome Consortium (TIGMIC)"/>
            <person name="Jia N."/>
            <person name="Wang J."/>
            <person name="Shi W."/>
            <person name="Du L."/>
            <person name="Sun Y."/>
            <person name="Zhan W."/>
            <person name="Jiang J.F."/>
            <person name="Wang Q."/>
            <person name="Zhang B."/>
            <person name="Ji P."/>
            <person name="Bell-Sakyi L."/>
            <person name="Cui X.M."/>
            <person name="Yuan T.T."/>
            <person name="Jiang B.G."/>
            <person name="Yang W.F."/>
            <person name="Lam T.T."/>
            <person name="Chang Q.C."/>
            <person name="Ding S.J."/>
            <person name="Wang X.J."/>
            <person name="Zhu J.G."/>
            <person name="Ruan X.D."/>
            <person name="Zhao L."/>
            <person name="Wei J.T."/>
            <person name="Ye R.Z."/>
            <person name="Que T.C."/>
            <person name="Du C.H."/>
            <person name="Zhou Y.H."/>
            <person name="Cheng J.X."/>
            <person name="Dai P.F."/>
            <person name="Guo W.B."/>
            <person name="Han X.H."/>
            <person name="Huang E.J."/>
            <person name="Li L.F."/>
            <person name="Wei W."/>
            <person name="Gao Y.C."/>
            <person name="Liu J.Z."/>
            <person name="Shao H.Z."/>
            <person name="Wang X."/>
            <person name="Wang C.C."/>
            <person name="Yang T.C."/>
            <person name="Huo Q.B."/>
            <person name="Li W."/>
            <person name="Chen H.Y."/>
            <person name="Chen S.E."/>
            <person name="Zhou L.G."/>
            <person name="Ni X.B."/>
            <person name="Tian J.H."/>
            <person name="Sheng Y."/>
            <person name="Liu T."/>
            <person name="Pan Y.S."/>
            <person name="Xia L.Y."/>
            <person name="Li J."/>
            <person name="Zhao F."/>
            <person name="Cao W.C."/>
        </authorList>
    </citation>
    <scope>NUCLEOTIDE SEQUENCE [LARGE SCALE GENOMIC DNA]</scope>
    <source>
        <strain evidence="2">HaeL-2018</strain>
    </source>
</reference>
<dbReference type="EMBL" id="JABSTR010000007">
    <property type="protein sequence ID" value="KAH9375407.1"/>
    <property type="molecule type" value="Genomic_DNA"/>
</dbReference>
<dbReference type="Proteomes" id="UP000821853">
    <property type="component" value="Chromosome 5"/>
</dbReference>
<comment type="caution">
    <text evidence="2">The sequence shown here is derived from an EMBL/GenBank/DDBJ whole genome shotgun (WGS) entry which is preliminary data.</text>
</comment>
<dbReference type="InterPro" id="IPR048365">
    <property type="entry name" value="TNP-like_RNaseH_N"/>
</dbReference>
<evidence type="ECO:0000313" key="2">
    <source>
        <dbReference type="EMBL" id="KAH9375407.1"/>
    </source>
</evidence>
<sequence length="116" mass="12821">MQILGVFASRGNVKAAALSKVVLEATLLCEQAGLFVDGVTCDAASWNRSMWKLFGIRGTFKHNAPRAGNVGNGMSCVEFIIIYSVYSNRLYKTLLLLFFSAFRFLSKHQVQMPPPS</sequence>
<evidence type="ECO:0000313" key="3">
    <source>
        <dbReference type="Proteomes" id="UP000821853"/>
    </source>
</evidence>
<name>A0A9J6GLC6_HAELO</name>
<organism evidence="2 3">
    <name type="scientific">Haemaphysalis longicornis</name>
    <name type="common">Bush tick</name>
    <dbReference type="NCBI Taxonomy" id="44386"/>
    <lineage>
        <taxon>Eukaryota</taxon>
        <taxon>Metazoa</taxon>
        <taxon>Ecdysozoa</taxon>
        <taxon>Arthropoda</taxon>
        <taxon>Chelicerata</taxon>
        <taxon>Arachnida</taxon>
        <taxon>Acari</taxon>
        <taxon>Parasitiformes</taxon>
        <taxon>Ixodida</taxon>
        <taxon>Ixodoidea</taxon>
        <taxon>Ixodidae</taxon>
        <taxon>Haemaphysalinae</taxon>
        <taxon>Haemaphysalis</taxon>
    </lineage>
</organism>
<dbReference type="Pfam" id="PF21787">
    <property type="entry name" value="TNP-like_RNaseH_N"/>
    <property type="match status" value="1"/>
</dbReference>
<protein>
    <recommendedName>
        <fullName evidence="1">Transposable element P transposase-like RNase H domain-containing protein</fullName>
    </recommendedName>
</protein>
<dbReference type="VEuPathDB" id="VectorBase:HLOH_055742"/>
<dbReference type="OrthoDB" id="6506087at2759"/>